<organism evidence="13">
    <name type="scientific">mine drainage metagenome</name>
    <dbReference type="NCBI Taxonomy" id="410659"/>
    <lineage>
        <taxon>unclassified sequences</taxon>
        <taxon>metagenomes</taxon>
        <taxon>ecological metagenomes</taxon>
    </lineage>
</organism>
<keyword evidence="9" id="KW-0521">NADP</keyword>
<keyword evidence="11" id="KW-0464">Manganese</keyword>
<evidence type="ECO:0000256" key="11">
    <source>
        <dbReference type="ARBA" id="ARBA00023211"/>
    </source>
</evidence>
<evidence type="ECO:0000256" key="7">
    <source>
        <dbReference type="ARBA" id="ARBA00022723"/>
    </source>
</evidence>
<evidence type="ECO:0000256" key="8">
    <source>
        <dbReference type="ARBA" id="ARBA00022842"/>
    </source>
</evidence>
<dbReference type="AlphaFoldDB" id="E6QN74"/>
<dbReference type="InterPro" id="IPR024084">
    <property type="entry name" value="IsoPropMal-DH-like_dom"/>
</dbReference>
<evidence type="ECO:0000256" key="3">
    <source>
        <dbReference type="ARBA" id="ARBA00007769"/>
    </source>
</evidence>
<dbReference type="PANTHER" id="PTHR43504">
    <property type="entry name" value="ISOCITRATE DEHYDROGENASE [NADP]"/>
    <property type="match status" value="1"/>
</dbReference>
<evidence type="ECO:0000256" key="10">
    <source>
        <dbReference type="ARBA" id="ARBA00023002"/>
    </source>
</evidence>
<dbReference type="InterPro" id="IPR004439">
    <property type="entry name" value="Isocitrate_DH_NADP_dimer_prok"/>
</dbReference>
<comment type="cofactor">
    <cofactor evidence="1">
        <name>Mn(2+)</name>
        <dbReference type="ChEBI" id="CHEBI:29035"/>
    </cofactor>
</comment>
<comment type="similarity">
    <text evidence="3">Belongs to the isocitrate and isopropylmalate dehydrogenases family.</text>
</comment>
<evidence type="ECO:0000256" key="4">
    <source>
        <dbReference type="ARBA" id="ARBA00011738"/>
    </source>
</evidence>
<keyword evidence="7" id="KW-0479">Metal-binding</keyword>
<comment type="caution">
    <text evidence="13">The sequence shown here is derived from an EMBL/GenBank/DDBJ whole genome shotgun (WGS) entry which is preliminary data.</text>
</comment>
<dbReference type="Gene3D" id="3.40.718.10">
    <property type="entry name" value="Isopropylmalate Dehydrogenase"/>
    <property type="match status" value="1"/>
</dbReference>
<keyword evidence="8" id="KW-0460">Magnesium</keyword>
<evidence type="ECO:0000256" key="1">
    <source>
        <dbReference type="ARBA" id="ARBA00001936"/>
    </source>
</evidence>
<feature type="domain" description="Isopropylmalate dehydrogenase-like" evidence="12">
    <location>
        <begin position="1"/>
        <end position="62"/>
    </location>
</feature>
<dbReference type="SUPFAM" id="SSF53659">
    <property type="entry name" value="Isocitrate/Isopropylmalate dehydrogenase-like"/>
    <property type="match status" value="1"/>
</dbReference>
<comment type="subunit">
    <text evidence="4">Homodimer.</text>
</comment>
<keyword evidence="10 13" id="KW-0560">Oxidoreductase</keyword>
<dbReference type="Pfam" id="PF00180">
    <property type="entry name" value="Iso_dh"/>
    <property type="match status" value="1"/>
</dbReference>
<name>E6QN74_9ZZZZ</name>
<keyword evidence="6" id="KW-0816">Tricarboxylic acid cycle</keyword>
<dbReference type="GO" id="GO:0046872">
    <property type="term" value="F:metal ion binding"/>
    <property type="evidence" value="ECO:0007669"/>
    <property type="project" value="UniProtKB-KW"/>
</dbReference>
<sequence length="67" mass="7270">MINPGSVILSGVMLLDFLGWKEAAKLIETALEKTVVQKTVTYDFARQLTGATKVGTSQFATHIIANM</sequence>
<dbReference type="PANTHER" id="PTHR43504:SF1">
    <property type="entry name" value="ISOCITRATE DEHYDROGENASE [NADP]"/>
    <property type="match status" value="1"/>
</dbReference>
<evidence type="ECO:0000259" key="12">
    <source>
        <dbReference type="Pfam" id="PF00180"/>
    </source>
</evidence>
<dbReference type="GO" id="GO:0006099">
    <property type="term" value="P:tricarboxylic acid cycle"/>
    <property type="evidence" value="ECO:0007669"/>
    <property type="project" value="UniProtKB-KW"/>
</dbReference>
<evidence type="ECO:0000256" key="6">
    <source>
        <dbReference type="ARBA" id="ARBA00022532"/>
    </source>
</evidence>
<evidence type="ECO:0000256" key="9">
    <source>
        <dbReference type="ARBA" id="ARBA00022857"/>
    </source>
</evidence>
<evidence type="ECO:0000256" key="2">
    <source>
        <dbReference type="ARBA" id="ARBA00001946"/>
    </source>
</evidence>
<comment type="cofactor">
    <cofactor evidence="2">
        <name>Mg(2+)</name>
        <dbReference type="ChEBI" id="CHEBI:18420"/>
    </cofactor>
</comment>
<protein>
    <recommendedName>
        <fullName evidence="5">isocitrate dehydrogenase (NADP(+))</fullName>
        <ecNumber evidence="5">1.1.1.42</ecNumber>
    </recommendedName>
</protein>
<dbReference type="GO" id="GO:0004450">
    <property type="term" value="F:isocitrate dehydrogenase (NADP+) activity"/>
    <property type="evidence" value="ECO:0007669"/>
    <property type="project" value="UniProtKB-EC"/>
</dbReference>
<evidence type="ECO:0000313" key="13">
    <source>
        <dbReference type="EMBL" id="CBI08695.1"/>
    </source>
</evidence>
<proteinExistence type="inferred from homology"/>
<reference evidence="13" key="1">
    <citation type="submission" date="2009-10" db="EMBL/GenBank/DDBJ databases">
        <title>Diversity of trophic interactions inside an arsenic-rich microbial ecosystem.</title>
        <authorList>
            <person name="Bertin P.N."/>
            <person name="Heinrich-Salmeron A."/>
            <person name="Pelletier E."/>
            <person name="Goulhen-Chollet F."/>
            <person name="Arsene-Ploetze F."/>
            <person name="Gallien S."/>
            <person name="Calteau A."/>
            <person name="Vallenet D."/>
            <person name="Casiot C."/>
            <person name="Chane-Woon-Ming B."/>
            <person name="Giloteaux L."/>
            <person name="Barakat M."/>
            <person name="Bonnefoy V."/>
            <person name="Bruneel O."/>
            <person name="Chandler M."/>
            <person name="Cleiss J."/>
            <person name="Duran R."/>
            <person name="Elbaz-Poulichet F."/>
            <person name="Fonknechten N."/>
            <person name="Lauga B."/>
            <person name="Mornico D."/>
            <person name="Ortet P."/>
            <person name="Schaeffer C."/>
            <person name="Siguier P."/>
            <person name="Alexander Thil Smith A."/>
            <person name="Van Dorsselaer A."/>
            <person name="Weissenbach J."/>
            <person name="Medigue C."/>
            <person name="Le Paslier D."/>
        </authorList>
    </citation>
    <scope>NUCLEOTIDE SEQUENCE</scope>
</reference>
<gene>
    <name evidence="13" type="ORF">CARN6_2188</name>
</gene>
<dbReference type="EMBL" id="CABQ01000253">
    <property type="protein sequence ID" value="CBI08695.1"/>
    <property type="molecule type" value="Genomic_DNA"/>
</dbReference>
<evidence type="ECO:0000256" key="5">
    <source>
        <dbReference type="ARBA" id="ARBA00013013"/>
    </source>
</evidence>
<accession>E6QN74</accession>
<dbReference type="EC" id="1.1.1.42" evidence="5"/>